<dbReference type="Proteomes" id="UP000219285">
    <property type="component" value="Chromosome"/>
</dbReference>
<dbReference type="RefSeq" id="WP_083638184.1">
    <property type="nucleotide sequence ID" value="NZ_CP052766.1"/>
</dbReference>
<dbReference type="Pfam" id="PF20043">
    <property type="entry name" value="DUF6445"/>
    <property type="match status" value="1"/>
</dbReference>
<reference evidence="1 2" key="2">
    <citation type="submission" date="2020-04" db="EMBL/GenBank/DDBJ databases">
        <title>Complete genome sequence of Alteromonas pelagimontana 5.12T.</title>
        <authorList>
            <person name="Sinha R.K."/>
            <person name="Krishnan K.P."/>
            <person name="Kurian J.P."/>
        </authorList>
    </citation>
    <scope>NUCLEOTIDE SEQUENCE [LARGE SCALE GENOMIC DNA]</scope>
    <source>
        <strain evidence="1 2">5.12</strain>
    </source>
</reference>
<dbReference type="InterPro" id="IPR045617">
    <property type="entry name" value="DUF6445"/>
</dbReference>
<proteinExistence type="predicted"/>
<gene>
    <name evidence="1" type="ORF">CA267_011295</name>
</gene>
<sequence>MDVQLSLNKDMAVNVQRFGNEQLPVLVIDNFLAEPELLVEHACRQSFKHNSQFYPGIRAVAPKSFQRLLLGSLGRTFKQVFELRGNQLGLSICHYSIVTTPADQLQLLQRIPHFDSIEQDQLAAVYYLFKQDLGGTSFYRHRKTGFEYVDEKRQTDYYQSLESENGTTNIPQSGYINGDSALFTRIGEEQGMFNRLIVYRRQCLHSGSISSDFVPNPDPRQGRLTISAFIDCIDTGS</sequence>
<name>A0A6M4MF93_9ALTE</name>
<dbReference type="OrthoDB" id="4048724at2"/>
<evidence type="ECO:0000313" key="1">
    <source>
        <dbReference type="EMBL" id="QJR81320.1"/>
    </source>
</evidence>
<dbReference type="KEGG" id="apel:CA267_011295"/>
<keyword evidence="2" id="KW-1185">Reference proteome</keyword>
<reference evidence="2" key="1">
    <citation type="submission" date="2014-12" db="EMBL/GenBank/DDBJ databases">
        <title>Complete genome sequence of a multi-drug resistant Klebsiella pneumoniae.</title>
        <authorList>
            <person name="Hua X."/>
            <person name="Chen Q."/>
            <person name="Li X."/>
            <person name="Feng Y."/>
            <person name="Ruan Z."/>
            <person name="Yu Y."/>
        </authorList>
    </citation>
    <scope>NUCLEOTIDE SEQUENCE [LARGE SCALE GENOMIC DNA]</scope>
    <source>
        <strain evidence="2">5.12</strain>
    </source>
</reference>
<evidence type="ECO:0000313" key="2">
    <source>
        <dbReference type="Proteomes" id="UP000219285"/>
    </source>
</evidence>
<accession>A0A6M4MF93</accession>
<protein>
    <submittedName>
        <fullName evidence="1">Uncharacterized protein</fullName>
    </submittedName>
</protein>
<dbReference type="AlphaFoldDB" id="A0A6M4MF93"/>
<dbReference type="EMBL" id="CP052766">
    <property type="protein sequence ID" value="QJR81320.1"/>
    <property type="molecule type" value="Genomic_DNA"/>
</dbReference>
<organism evidence="1 2">
    <name type="scientific">Alteromonas pelagimontana</name>
    <dbReference type="NCBI Taxonomy" id="1858656"/>
    <lineage>
        <taxon>Bacteria</taxon>
        <taxon>Pseudomonadati</taxon>
        <taxon>Pseudomonadota</taxon>
        <taxon>Gammaproteobacteria</taxon>
        <taxon>Alteromonadales</taxon>
        <taxon>Alteromonadaceae</taxon>
        <taxon>Alteromonas/Salinimonas group</taxon>
        <taxon>Alteromonas</taxon>
    </lineage>
</organism>